<proteinExistence type="predicted"/>
<protein>
    <submittedName>
        <fullName evidence="1">Uncharacterized protein</fullName>
    </submittedName>
</protein>
<dbReference type="Proteomes" id="UP000827872">
    <property type="component" value="Linkage Group LG03"/>
</dbReference>
<name>A0ACB8EP18_9SAUR</name>
<sequence>MVYKNNLILFPSKCKDLILKKNNSVGNGAGLQYYLWKVTLKLTFSIKLKGQLTLSCSRNLADSQNHLISHNNEIWGGGRVAFIRLKNTTVALLHISVRYLLS</sequence>
<gene>
    <name evidence="1" type="ORF">K3G42_033006</name>
</gene>
<comment type="caution">
    <text evidence="1">The sequence shown here is derived from an EMBL/GenBank/DDBJ whole genome shotgun (WGS) entry which is preliminary data.</text>
</comment>
<evidence type="ECO:0000313" key="2">
    <source>
        <dbReference type="Proteomes" id="UP000827872"/>
    </source>
</evidence>
<accession>A0ACB8EP18</accession>
<organism evidence="1 2">
    <name type="scientific">Sphaerodactylus townsendi</name>
    <dbReference type="NCBI Taxonomy" id="933632"/>
    <lineage>
        <taxon>Eukaryota</taxon>
        <taxon>Metazoa</taxon>
        <taxon>Chordata</taxon>
        <taxon>Craniata</taxon>
        <taxon>Vertebrata</taxon>
        <taxon>Euteleostomi</taxon>
        <taxon>Lepidosauria</taxon>
        <taxon>Squamata</taxon>
        <taxon>Bifurcata</taxon>
        <taxon>Gekkota</taxon>
        <taxon>Sphaerodactylidae</taxon>
        <taxon>Sphaerodactylus</taxon>
    </lineage>
</organism>
<reference evidence="1" key="1">
    <citation type="submission" date="2021-08" db="EMBL/GenBank/DDBJ databases">
        <title>The first chromosome-level gecko genome reveals the dynamic sex chromosomes of Neotropical dwarf geckos (Sphaerodactylidae: Sphaerodactylus).</title>
        <authorList>
            <person name="Pinto B.J."/>
            <person name="Keating S.E."/>
            <person name="Gamble T."/>
        </authorList>
    </citation>
    <scope>NUCLEOTIDE SEQUENCE</scope>
    <source>
        <strain evidence="1">TG3544</strain>
    </source>
</reference>
<dbReference type="EMBL" id="CM037616">
    <property type="protein sequence ID" value="KAH7994030.1"/>
    <property type="molecule type" value="Genomic_DNA"/>
</dbReference>
<evidence type="ECO:0000313" key="1">
    <source>
        <dbReference type="EMBL" id="KAH7994030.1"/>
    </source>
</evidence>
<keyword evidence="2" id="KW-1185">Reference proteome</keyword>